<dbReference type="GO" id="GO:0005737">
    <property type="term" value="C:cytoplasm"/>
    <property type="evidence" value="ECO:0007669"/>
    <property type="project" value="TreeGrafter"/>
</dbReference>
<organism evidence="4 5">
    <name type="scientific">Halodesulfovibrio marinisediminis DSM 17456</name>
    <dbReference type="NCBI Taxonomy" id="1121457"/>
    <lineage>
        <taxon>Bacteria</taxon>
        <taxon>Pseudomonadati</taxon>
        <taxon>Thermodesulfobacteriota</taxon>
        <taxon>Desulfovibrionia</taxon>
        <taxon>Desulfovibrionales</taxon>
        <taxon>Desulfovibrionaceae</taxon>
        <taxon>Halodesulfovibrio</taxon>
    </lineage>
</organism>
<dbReference type="InterPro" id="IPR015269">
    <property type="entry name" value="UPF0029_Impact_C"/>
</dbReference>
<dbReference type="Pfam" id="PF09186">
    <property type="entry name" value="DUF1949"/>
    <property type="match status" value="1"/>
</dbReference>
<evidence type="ECO:0000313" key="4">
    <source>
        <dbReference type="EMBL" id="SIN70596.1"/>
    </source>
</evidence>
<dbReference type="Gene3D" id="3.30.70.240">
    <property type="match status" value="1"/>
</dbReference>
<gene>
    <name evidence="4" type="ORF">SAMN02745161_0183</name>
</gene>
<dbReference type="PANTHER" id="PTHR16301:SF20">
    <property type="entry name" value="IMPACT FAMILY MEMBER YIGZ"/>
    <property type="match status" value="1"/>
</dbReference>
<dbReference type="PROSITE" id="PS00910">
    <property type="entry name" value="UPF0029"/>
    <property type="match status" value="1"/>
</dbReference>
<dbReference type="InterPro" id="IPR035647">
    <property type="entry name" value="EFG_III/V"/>
</dbReference>
<evidence type="ECO:0000259" key="3">
    <source>
        <dbReference type="Pfam" id="PF09186"/>
    </source>
</evidence>
<dbReference type="InterPro" id="IPR001498">
    <property type="entry name" value="Impact_N"/>
</dbReference>
<dbReference type="InterPro" id="IPR020569">
    <property type="entry name" value="UPF0029_Impact_CS"/>
</dbReference>
<dbReference type="EMBL" id="FSRG01000003">
    <property type="protein sequence ID" value="SIN70596.1"/>
    <property type="molecule type" value="Genomic_DNA"/>
</dbReference>
<name>A0A1N6DIN4_9BACT</name>
<dbReference type="SUPFAM" id="SSF54980">
    <property type="entry name" value="EF-G C-terminal domain-like"/>
    <property type="match status" value="1"/>
</dbReference>
<dbReference type="Proteomes" id="UP000184694">
    <property type="component" value="Unassembled WGS sequence"/>
</dbReference>
<evidence type="ECO:0000256" key="1">
    <source>
        <dbReference type="ARBA" id="ARBA00007665"/>
    </source>
</evidence>
<accession>A0A1N6DIN4</accession>
<dbReference type="NCBIfam" id="TIGR00257">
    <property type="entry name" value="IMPACT_YIGZ"/>
    <property type="match status" value="1"/>
</dbReference>
<dbReference type="InterPro" id="IPR023582">
    <property type="entry name" value="Impact"/>
</dbReference>
<evidence type="ECO:0000259" key="2">
    <source>
        <dbReference type="Pfam" id="PF01205"/>
    </source>
</evidence>
<dbReference type="STRING" id="1121457.SAMN02745161_0183"/>
<dbReference type="AlphaFoldDB" id="A0A1N6DIN4"/>
<dbReference type="GO" id="GO:0006446">
    <property type="term" value="P:regulation of translational initiation"/>
    <property type="evidence" value="ECO:0007669"/>
    <property type="project" value="TreeGrafter"/>
</dbReference>
<dbReference type="Gene3D" id="3.30.230.30">
    <property type="entry name" value="Impact, N-terminal domain"/>
    <property type="match status" value="1"/>
</dbReference>
<protein>
    <submittedName>
        <fullName evidence="4">Uncharacterized protein, YigZ family</fullName>
    </submittedName>
</protein>
<dbReference type="InterPro" id="IPR036956">
    <property type="entry name" value="Impact_N_sf"/>
</dbReference>
<keyword evidence="5" id="KW-1185">Reference proteome</keyword>
<dbReference type="InterPro" id="IPR020568">
    <property type="entry name" value="Ribosomal_Su5_D2-typ_SF"/>
</dbReference>
<dbReference type="InterPro" id="IPR015796">
    <property type="entry name" value="Impact_YigZ-like"/>
</dbReference>
<sequence>MREKELQGTLLRGICIGMSDRYLIPDTTHYRVEEIIKKSQFIVTLAHTPSVEEAKAFIAAIKEEFPDATHNCWAYQAGPPGSTAMVGMSDDGEPHGTAGKPMLNMLLHSDVGEISAVVTRYFGGTKLGTGGLVRAYSGMVKLGLETLPTREKITPVRLEVIIDYSSVTLFKRMLPDYEIKVLEENFGADATFIVEMPKEHAEKFSAAVVELTNGNALIDDITDDE</sequence>
<reference evidence="5" key="1">
    <citation type="submission" date="2016-11" db="EMBL/GenBank/DDBJ databases">
        <authorList>
            <person name="Varghese N."/>
            <person name="Submissions S."/>
        </authorList>
    </citation>
    <scope>NUCLEOTIDE SEQUENCE [LARGE SCALE GENOMIC DNA]</scope>
    <source>
        <strain evidence="5">DSM 17456</strain>
    </source>
</reference>
<feature type="domain" description="Impact N-terminal" evidence="2">
    <location>
        <begin position="37"/>
        <end position="141"/>
    </location>
</feature>
<dbReference type="SUPFAM" id="SSF54211">
    <property type="entry name" value="Ribosomal protein S5 domain 2-like"/>
    <property type="match status" value="1"/>
</dbReference>
<dbReference type="PANTHER" id="PTHR16301">
    <property type="entry name" value="IMPACT-RELATED"/>
    <property type="match status" value="1"/>
</dbReference>
<comment type="similarity">
    <text evidence="1">Belongs to the IMPACT family.</text>
</comment>
<feature type="domain" description="UPF0029" evidence="3">
    <location>
        <begin position="160"/>
        <end position="215"/>
    </location>
</feature>
<evidence type="ECO:0000313" key="5">
    <source>
        <dbReference type="Proteomes" id="UP000184694"/>
    </source>
</evidence>
<proteinExistence type="inferred from homology"/>
<dbReference type="Pfam" id="PF01205">
    <property type="entry name" value="Impact_N"/>
    <property type="match status" value="1"/>
</dbReference>